<evidence type="ECO:0000313" key="2">
    <source>
        <dbReference type="EMBL" id="CAA2109769.1"/>
    </source>
</evidence>
<keyword evidence="2" id="KW-0456">Lyase</keyword>
<name>A0A679JG99_VARPD</name>
<dbReference type="Pfam" id="PF12697">
    <property type="entry name" value="Abhydrolase_6"/>
    <property type="match status" value="1"/>
</dbReference>
<proteinExistence type="predicted"/>
<dbReference type="SUPFAM" id="SSF53474">
    <property type="entry name" value="alpha/beta-Hydrolases"/>
    <property type="match status" value="1"/>
</dbReference>
<reference evidence="2" key="1">
    <citation type="submission" date="2019-12" db="EMBL/GenBank/DDBJ databases">
        <authorList>
            <person name="Cremers G."/>
        </authorList>
    </citation>
    <scope>NUCLEOTIDE SEQUENCE</scope>
    <source>
        <strain evidence="2">Vvax</strain>
    </source>
</reference>
<dbReference type="RefSeq" id="WP_339093781.1">
    <property type="nucleotide sequence ID" value="NZ_LR743508.1"/>
</dbReference>
<dbReference type="EMBL" id="LR743508">
    <property type="protein sequence ID" value="CAA2109769.1"/>
    <property type="molecule type" value="Genomic_DNA"/>
</dbReference>
<organism evidence="2">
    <name type="scientific">Variovorax paradoxus</name>
    <dbReference type="NCBI Taxonomy" id="34073"/>
    <lineage>
        <taxon>Bacteria</taxon>
        <taxon>Pseudomonadati</taxon>
        <taxon>Pseudomonadota</taxon>
        <taxon>Betaproteobacteria</taxon>
        <taxon>Burkholderiales</taxon>
        <taxon>Comamonadaceae</taxon>
        <taxon>Variovorax</taxon>
    </lineage>
</organism>
<dbReference type="AlphaFoldDB" id="A0A679JG99"/>
<dbReference type="PANTHER" id="PTHR42886:SF29">
    <property type="entry name" value="PUMMELIG, ISOFORM A"/>
    <property type="match status" value="1"/>
</dbReference>
<sequence>MTVALFFAPHDMETTGMHIEHGGEGPDLLLLLHGMGATGAVWSPMLAEAGARWHGRWMAPDLPGHGQSGRQASYAPGQIAASVARAVLPHLDPAGRLVVLGHSLGGVVALALATGWFGVAPHRVFGAGIKVAWSEDEVRRMDSLAAQPARKFATQEEAWDRYLKVSGLAGIAGAASCAVARGIAHETDGWQLAMDPRANGVGKPPLAELLTLARCSVHLGRGAHDAMVTIEQTRLFDPEARDLGPNGHNVMVEAPGTVWDWLASFD</sequence>
<dbReference type="InterPro" id="IPR029058">
    <property type="entry name" value="AB_hydrolase_fold"/>
</dbReference>
<dbReference type="Gene3D" id="3.40.50.1820">
    <property type="entry name" value="alpha/beta hydrolase"/>
    <property type="match status" value="1"/>
</dbReference>
<dbReference type="InterPro" id="IPR000073">
    <property type="entry name" value="AB_hydrolase_1"/>
</dbReference>
<dbReference type="EC" id="4.2.99.20" evidence="2"/>
<dbReference type="GO" id="GO:0070205">
    <property type="term" value="F:2-succinyl-6-hydroxy-2,4-cyclohexadiene-1-carboxylate synthase activity"/>
    <property type="evidence" value="ECO:0007669"/>
    <property type="project" value="UniProtKB-EC"/>
</dbReference>
<dbReference type="PANTHER" id="PTHR42886">
    <property type="entry name" value="RE40534P-RELATED"/>
    <property type="match status" value="1"/>
</dbReference>
<gene>
    <name evidence="2" type="primary">menH_4</name>
    <name evidence="2" type="ORF">VVAX_06041</name>
</gene>
<evidence type="ECO:0000259" key="1">
    <source>
        <dbReference type="Pfam" id="PF12697"/>
    </source>
</evidence>
<feature type="domain" description="AB hydrolase-1" evidence="1">
    <location>
        <begin position="29"/>
        <end position="258"/>
    </location>
</feature>
<accession>A0A679JG99</accession>
<protein>
    <submittedName>
        <fullName evidence="2">2-succinyl-6-hydroxy-2, 4-cyclohexadiene-1-carboxylate synthase</fullName>
        <ecNumber evidence="2">4.2.99.20</ecNumber>
    </submittedName>
</protein>